<keyword evidence="3 8" id="KW-0028">Amino-acid biosynthesis</keyword>
<keyword evidence="11" id="KW-1185">Reference proteome</keyword>
<evidence type="ECO:0000256" key="4">
    <source>
        <dbReference type="ARBA" id="ARBA00022793"/>
    </source>
</evidence>
<sequence>MSILARILERKRDELADAKRLRPFAALADQAASAPPTRGFASALRRPDGAPVRVIAEIKRASPSAGPIRPGADPADIGAMYQAAGAAAISVLTDESFFDGHLDFLARVRAVTEVPLLRKDFLIDPYQVVEARAAGADAVLLIVAALEHELLAQLLAEARTYGLDALVEVHDADEAERAVAAGAEIIGVNHRNLRTFEVDTGLTAQLRPLLPKDAIAVGESGVRSAADVRRLGEAGADAVLVGERLMRESHPGEALAALMGIGA</sequence>
<organism evidence="10 11">
    <name type="scientific">Haliangium ochraceum (strain DSM 14365 / JCM 11303 / SMP-2)</name>
    <dbReference type="NCBI Taxonomy" id="502025"/>
    <lineage>
        <taxon>Bacteria</taxon>
        <taxon>Pseudomonadati</taxon>
        <taxon>Myxococcota</taxon>
        <taxon>Polyangia</taxon>
        <taxon>Haliangiales</taxon>
        <taxon>Kofleriaceae</taxon>
        <taxon>Haliangium</taxon>
    </lineage>
</organism>
<dbReference type="STRING" id="502025.Hoch_3582"/>
<keyword evidence="7 8" id="KW-0456">Lyase</keyword>
<keyword evidence="4 8" id="KW-0210">Decarboxylase</keyword>
<dbReference type="GO" id="GO:0000162">
    <property type="term" value="P:L-tryptophan biosynthetic process"/>
    <property type="evidence" value="ECO:0007669"/>
    <property type="project" value="UniProtKB-UniRule"/>
</dbReference>
<evidence type="ECO:0000313" key="10">
    <source>
        <dbReference type="EMBL" id="ACY16084.1"/>
    </source>
</evidence>
<evidence type="ECO:0000256" key="3">
    <source>
        <dbReference type="ARBA" id="ARBA00022605"/>
    </source>
</evidence>
<dbReference type="InterPro" id="IPR045186">
    <property type="entry name" value="Indole-3-glycerol_P_synth"/>
</dbReference>
<dbReference type="InterPro" id="IPR001468">
    <property type="entry name" value="Indole-3-GlycerolPSynthase_CS"/>
</dbReference>
<dbReference type="KEGG" id="hoh:Hoch_3582"/>
<dbReference type="InterPro" id="IPR013785">
    <property type="entry name" value="Aldolase_TIM"/>
</dbReference>
<dbReference type="PROSITE" id="PS00614">
    <property type="entry name" value="IGPS"/>
    <property type="match status" value="1"/>
</dbReference>
<dbReference type="InterPro" id="IPR013798">
    <property type="entry name" value="Indole-3-glycerol_P_synth_dom"/>
</dbReference>
<dbReference type="EMBL" id="CP001804">
    <property type="protein sequence ID" value="ACY16084.1"/>
    <property type="molecule type" value="Genomic_DNA"/>
</dbReference>
<dbReference type="Gene3D" id="3.20.20.70">
    <property type="entry name" value="Aldolase class I"/>
    <property type="match status" value="1"/>
</dbReference>
<feature type="domain" description="Indole-3-glycerol phosphate synthase" evidence="9">
    <location>
        <begin position="4"/>
        <end position="256"/>
    </location>
</feature>
<dbReference type="PANTHER" id="PTHR22854:SF2">
    <property type="entry name" value="INDOLE-3-GLYCEROL-PHOSPHATE SYNTHASE"/>
    <property type="match status" value="1"/>
</dbReference>
<comment type="pathway">
    <text evidence="2 8">Amino-acid biosynthesis; L-tryptophan biosynthesis; L-tryptophan from chorismate: step 4/5.</text>
</comment>
<dbReference type="Pfam" id="PF00218">
    <property type="entry name" value="IGPS"/>
    <property type="match status" value="1"/>
</dbReference>
<dbReference type="CDD" id="cd00331">
    <property type="entry name" value="IGPS"/>
    <property type="match status" value="1"/>
</dbReference>
<evidence type="ECO:0000313" key="11">
    <source>
        <dbReference type="Proteomes" id="UP000001880"/>
    </source>
</evidence>
<evidence type="ECO:0000256" key="6">
    <source>
        <dbReference type="ARBA" id="ARBA00023141"/>
    </source>
</evidence>
<accession>D0LX42</accession>
<dbReference type="HAMAP" id="MF_00134_A">
    <property type="entry name" value="IGPS_A"/>
    <property type="match status" value="1"/>
</dbReference>
<dbReference type="PANTHER" id="PTHR22854">
    <property type="entry name" value="TRYPTOPHAN BIOSYNTHESIS PROTEIN"/>
    <property type="match status" value="1"/>
</dbReference>
<evidence type="ECO:0000256" key="1">
    <source>
        <dbReference type="ARBA" id="ARBA00001633"/>
    </source>
</evidence>
<reference evidence="10 11" key="1">
    <citation type="journal article" date="2010" name="Stand. Genomic Sci.">
        <title>Complete genome sequence of Haliangium ochraceum type strain (SMP-2).</title>
        <authorList>
            <consortium name="US DOE Joint Genome Institute (JGI-PGF)"/>
            <person name="Ivanova N."/>
            <person name="Daum C."/>
            <person name="Lang E."/>
            <person name="Abt B."/>
            <person name="Kopitz M."/>
            <person name="Saunders E."/>
            <person name="Lapidus A."/>
            <person name="Lucas S."/>
            <person name="Glavina Del Rio T."/>
            <person name="Nolan M."/>
            <person name="Tice H."/>
            <person name="Copeland A."/>
            <person name="Cheng J.F."/>
            <person name="Chen F."/>
            <person name="Bruce D."/>
            <person name="Goodwin L."/>
            <person name="Pitluck S."/>
            <person name="Mavromatis K."/>
            <person name="Pati A."/>
            <person name="Mikhailova N."/>
            <person name="Chen A."/>
            <person name="Palaniappan K."/>
            <person name="Land M."/>
            <person name="Hauser L."/>
            <person name="Chang Y.J."/>
            <person name="Jeffries C.D."/>
            <person name="Detter J.C."/>
            <person name="Brettin T."/>
            <person name="Rohde M."/>
            <person name="Goker M."/>
            <person name="Bristow J."/>
            <person name="Markowitz V."/>
            <person name="Eisen J.A."/>
            <person name="Hugenholtz P."/>
            <person name="Kyrpides N.C."/>
            <person name="Klenk H.P."/>
        </authorList>
    </citation>
    <scope>NUCLEOTIDE SEQUENCE [LARGE SCALE GENOMIC DNA]</scope>
    <source>
        <strain evidence="11">DSM 14365 / CIP 107738 / JCM 11303 / AJ 13395 / SMP-2</strain>
    </source>
</reference>
<protein>
    <recommendedName>
        <fullName evidence="8">Indole-3-glycerol phosphate synthase</fullName>
        <shortName evidence="8">IGPS</shortName>
        <ecNumber evidence="8">4.1.1.48</ecNumber>
    </recommendedName>
</protein>
<dbReference type="NCBIfam" id="NF001377">
    <property type="entry name" value="PRK00278.2-4"/>
    <property type="match status" value="1"/>
</dbReference>
<comment type="catalytic activity">
    <reaction evidence="1 8">
        <text>1-(2-carboxyphenylamino)-1-deoxy-D-ribulose 5-phosphate + H(+) = (1S,2R)-1-C-(indol-3-yl)glycerol 3-phosphate + CO2 + H2O</text>
        <dbReference type="Rhea" id="RHEA:23476"/>
        <dbReference type="ChEBI" id="CHEBI:15377"/>
        <dbReference type="ChEBI" id="CHEBI:15378"/>
        <dbReference type="ChEBI" id="CHEBI:16526"/>
        <dbReference type="ChEBI" id="CHEBI:58613"/>
        <dbReference type="ChEBI" id="CHEBI:58866"/>
        <dbReference type="EC" id="4.1.1.48"/>
    </reaction>
</comment>
<dbReference type="SUPFAM" id="SSF51366">
    <property type="entry name" value="Ribulose-phoshate binding barrel"/>
    <property type="match status" value="1"/>
</dbReference>
<dbReference type="UniPathway" id="UPA00035">
    <property type="reaction ID" value="UER00043"/>
</dbReference>
<keyword evidence="5 8" id="KW-0822">Tryptophan biosynthesis</keyword>
<name>D0LX42_HALO1</name>
<dbReference type="EC" id="4.1.1.48" evidence="8"/>
<gene>
    <name evidence="8" type="primary">trpC</name>
    <name evidence="10" type="ordered locus">Hoch_3582</name>
</gene>
<dbReference type="eggNOG" id="COG0134">
    <property type="taxonomic scope" value="Bacteria"/>
</dbReference>
<dbReference type="OrthoDB" id="9804217at2"/>
<dbReference type="Proteomes" id="UP000001880">
    <property type="component" value="Chromosome"/>
</dbReference>
<dbReference type="GO" id="GO:0004425">
    <property type="term" value="F:indole-3-glycerol-phosphate synthase activity"/>
    <property type="evidence" value="ECO:0007669"/>
    <property type="project" value="UniProtKB-UniRule"/>
</dbReference>
<evidence type="ECO:0000256" key="5">
    <source>
        <dbReference type="ARBA" id="ARBA00022822"/>
    </source>
</evidence>
<dbReference type="GO" id="GO:0004640">
    <property type="term" value="F:phosphoribosylanthranilate isomerase activity"/>
    <property type="evidence" value="ECO:0007669"/>
    <property type="project" value="TreeGrafter"/>
</dbReference>
<keyword evidence="6 8" id="KW-0057">Aromatic amino acid biosynthesis</keyword>
<proteinExistence type="inferred from homology"/>
<dbReference type="HOGENOM" id="CLU_034247_2_0_7"/>
<evidence type="ECO:0000256" key="7">
    <source>
        <dbReference type="ARBA" id="ARBA00023239"/>
    </source>
</evidence>
<evidence type="ECO:0000256" key="2">
    <source>
        <dbReference type="ARBA" id="ARBA00004696"/>
    </source>
</evidence>
<dbReference type="AlphaFoldDB" id="D0LX42"/>
<comment type="similarity">
    <text evidence="8">Belongs to the TrpC family.</text>
</comment>
<evidence type="ECO:0000256" key="8">
    <source>
        <dbReference type="HAMAP-Rule" id="MF_00134"/>
    </source>
</evidence>
<dbReference type="InterPro" id="IPR011060">
    <property type="entry name" value="RibuloseP-bd_barrel"/>
</dbReference>
<dbReference type="HAMAP" id="MF_00134_B">
    <property type="entry name" value="IGPS_B"/>
    <property type="match status" value="1"/>
</dbReference>
<dbReference type="RefSeq" id="WP_012828683.1">
    <property type="nucleotide sequence ID" value="NC_013440.1"/>
</dbReference>
<dbReference type="FunFam" id="3.20.20.70:FF:000024">
    <property type="entry name" value="Indole-3-glycerol phosphate synthase"/>
    <property type="match status" value="1"/>
</dbReference>
<evidence type="ECO:0000259" key="9">
    <source>
        <dbReference type="Pfam" id="PF00218"/>
    </source>
</evidence>